<organism evidence="1 2">
    <name type="scientific">Yersinia kristensenii</name>
    <dbReference type="NCBI Taxonomy" id="28152"/>
    <lineage>
        <taxon>Bacteria</taxon>
        <taxon>Pseudomonadati</taxon>
        <taxon>Pseudomonadota</taxon>
        <taxon>Gammaproteobacteria</taxon>
        <taxon>Enterobacterales</taxon>
        <taxon>Yersiniaceae</taxon>
        <taxon>Yersinia</taxon>
    </lineage>
</organism>
<sequence>MSASIKIIRNTACLESNTIFKSRIMSNSHLMTDWICVCAEGETVDGREIKRKWITDAAETYNPQLYTALLWPEHSRNFGNMGQVLELMSEEDGEGILRLYARLCPNLSLMQANVAGQLIFCSAEFTPDGNFRGTGKSYLEGLGVTDEPASVYTERMRFNSRNKNKRYGALKPLVIDKVTPIKEAREMATNKNKSKWRSLFNIQDEEQPGEETAPDDKIQVLAQAVADLEAQVLILKNKAEATDTAVEDVVADVEVVKEVVDTEDFAKLRDNLPGIIKNFGKLENKVTKLPNKFSKGEGKKPFSFL</sequence>
<dbReference type="AlphaFoldDB" id="A0A0T9KXB3"/>
<reference evidence="1 2" key="1">
    <citation type="submission" date="2015-03" db="EMBL/GenBank/DDBJ databases">
        <authorList>
            <person name="Murphy D."/>
        </authorList>
    </citation>
    <scope>NUCLEOTIDE SEQUENCE [LARGE SCALE GENOMIC DNA]</scope>
    <source>
        <strain evidence="1 2">FCF326</strain>
    </source>
</reference>
<dbReference type="EMBL" id="CPYI01000003">
    <property type="protein sequence ID" value="CNE38879.1"/>
    <property type="molecule type" value="Genomic_DNA"/>
</dbReference>
<protein>
    <submittedName>
        <fullName evidence="1">Putative capsid scaffolding protein</fullName>
    </submittedName>
</protein>
<dbReference type="InterPro" id="IPR009228">
    <property type="entry name" value="Capsid_scaffold_GpO"/>
</dbReference>
<evidence type="ECO:0000313" key="2">
    <source>
        <dbReference type="Proteomes" id="UP000045824"/>
    </source>
</evidence>
<dbReference type="Proteomes" id="UP000045824">
    <property type="component" value="Unassembled WGS sequence"/>
</dbReference>
<evidence type="ECO:0000313" key="1">
    <source>
        <dbReference type="EMBL" id="CNE38879.1"/>
    </source>
</evidence>
<gene>
    <name evidence="1" type="ORF">ERS008491_01152</name>
</gene>
<name>A0A0T9KXB3_YERKR</name>
<dbReference type="Pfam" id="PF05929">
    <property type="entry name" value="Phage_GPO"/>
    <property type="match status" value="1"/>
</dbReference>
<accession>A0A0T9KXB3</accession>
<proteinExistence type="predicted"/>